<evidence type="ECO:0000259" key="7">
    <source>
        <dbReference type="PROSITE" id="PS50846"/>
    </source>
</evidence>
<dbReference type="PRINTS" id="PR00944">
    <property type="entry name" value="CUEXPORT"/>
</dbReference>
<dbReference type="InterPro" id="IPR006121">
    <property type="entry name" value="HMA_dom"/>
</dbReference>
<keyword evidence="6" id="KW-0143">Chaperone</keyword>
<evidence type="ECO:0000313" key="8">
    <source>
        <dbReference type="EMBL" id="GAE37587.1"/>
    </source>
</evidence>
<evidence type="ECO:0000256" key="5">
    <source>
        <dbReference type="ARBA" id="ARBA00023008"/>
    </source>
</evidence>
<gene>
    <name evidence="8" type="ORF">JCM9157_4899</name>
</gene>
<reference evidence="8 9" key="1">
    <citation type="journal article" date="2014" name="Genome Announc.">
        <title>Draft Genome Sequences of Three Alkaliphilic Bacillus Strains, Bacillus wakoensis JCM 9140T, Bacillus akibai JCM 9157T, and Bacillus hemicellulosilyticus JCM 9152T.</title>
        <authorList>
            <person name="Yuki M."/>
            <person name="Oshima K."/>
            <person name="Suda W."/>
            <person name="Oshida Y."/>
            <person name="Kitamura K."/>
            <person name="Iida T."/>
            <person name="Hattori M."/>
            <person name="Ohkuma M."/>
        </authorList>
    </citation>
    <scope>NUCLEOTIDE SEQUENCE [LARGE SCALE GENOMIC DNA]</scope>
    <source>
        <strain evidence="8 9">JCM 9157</strain>
    </source>
</reference>
<name>W4R0A5_HALA3</name>
<comment type="subcellular location">
    <subcellularLocation>
        <location evidence="1">Cytoplasm</location>
    </subcellularLocation>
</comment>
<dbReference type="GO" id="GO:0006825">
    <property type="term" value="P:copper ion transport"/>
    <property type="evidence" value="ECO:0007669"/>
    <property type="project" value="InterPro"/>
</dbReference>
<keyword evidence="3" id="KW-0963">Cytoplasm</keyword>
<comment type="caution">
    <text evidence="8">The sequence shown here is derived from an EMBL/GenBank/DDBJ whole genome shotgun (WGS) entry which is preliminary data.</text>
</comment>
<dbReference type="OrthoDB" id="9813965at2"/>
<evidence type="ECO:0000256" key="2">
    <source>
        <dbReference type="ARBA" id="ARBA00015313"/>
    </source>
</evidence>
<dbReference type="PANTHER" id="PTHR46594:SF4">
    <property type="entry name" value="P-TYPE CATION-TRANSPORTING ATPASE"/>
    <property type="match status" value="1"/>
</dbReference>
<dbReference type="Pfam" id="PF00403">
    <property type="entry name" value="HMA"/>
    <property type="match status" value="1"/>
</dbReference>
<dbReference type="NCBIfam" id="TIGR00003">
    <property type="entry name" value="copper ion binding protein"/>
    <property type="match status" value="1"/>
</dbReference>
<dbReference type="InterPro" id="IPR049740">
    <property type="entry name" value="CopZ"/>
</dbReference>
<keyword evidence="9" id="KW-1185">Reference proteome</keyword>
<protein>
    <recommendedName>
        <fullName evidence="2">Copper chaperone CopZ</fullName>
    </recommendedName>
</protein>
<dbReference type="GO" id="GO:0005737">
    <property type="term" value="C:cytoplasm"/>
    <property type="evidence" value="ECO:0007669"/>
    <property type="project" value="UniProtKB-SubCell"/>
</dbReference>
<dbReference type="InterPro" id="IPR036163">
    <property type="entry name" value="HMA_dom_sf"/>
</dbReference>
<feature type="domain" description="HMA" evidence="7">
    <location>
        <begin position="7"/>
        <end position="73"/>
    </location>
</feature>
<evidence type="ECO:0000256" key="3">
    <source>
        <dbReference type="ARBA" id="ARBA00022490"/>
    </source>
</evidence>
<accession>W4R0A5</accession>
<dbReference type="PROSITE" id="PS01047">
    <property type="entry name" value="HMA_1"/>
    <property type="match status" value="1"/>
</dbReference>
<dbReference type="SUPFAM" id="SSF55008">
    <property type="entry name" value="HMA, heavy metal-associated domain"/>
    <property type="match status" value="1"/>
</dbReference>
<evidence type="ECO:0000256" key="4">
    <source>
        <dbReference type="ARBA" id="ARBA00022723"/>
    </source>
</evidence>
<keyword evidence="4" id="KW-0479">Metal-binding</keyword>
<sequence>METTAFEKEVLQVKGMSCNHCVSAVEGSVGKLNGVKSVAVDLANGTVEVSFDNKLIALEAIKEEIEEQGYDVV</sequence>
<dbReference type="Proteomes" id="UP000018896">
    <property type="component" value="Unassembled WGS sequence"/>
</dbReference>
<evidence type="ECO:0000313" key="9">
    <source>
        <dbReference type="Proteomes" id="UP000018896"/>
    </source>
</evidence>
<dbReference type="AlphaFoldDB" id="W4R0A5"/>
<evidence type="ECO:0000256" key="1">
    <source>
        <dbReference type="ARBA" id="ARBA00004496"/>
    </source>
</evidence>
<dbReference type="FunFam" id="3.30.70.100:FF:000001">
    <property type="entry name" value="ATPase copper transporting beta"/>
    <property type="match status" value="1"/>
</dbReference>
<dbReference type="RefSeq" id="WP_035668552.1">
    <property type="nucleotide sequence ID" value="NZ_BAUV01000089.1"/>
</dbReference>
<dbReference type="EMBL" id="BAUV01000089">
    <property type="protein sequence ID" value="GAE37587.1"/>
    <property type="molecule type" value="Genomic_DNA"/>
</dbReference>
<dbReference type="eggNOG" id="COG2608">
    <property type="taxonomic scope" value="Bacteria"/>
</dbReference>
<keyword evidence="5" id="KW-0186">Copper</keyword>
<dbReference type="STRING" id="1236973.JCM9157_4899"/>
<dbReference type="CDD" id="cd00371">
    <property type="entry name" value="HMA"/>
    <property type="match status" value="1"/>
</dbReference>
<dbReference type="PANTHER" id="PTHR46594">
    <property type="entry name" value="P-TYPE CATION-TRANSPORTING ATPASE"/>
    <property type="match status" value="1"/>
</dbReference>
<dbReference type="Gene3D" id="3.30.70.100">
    <property type="match status" value="1"/>
</dbReference>
<evidence type="ECO:0000256" key="6">
    <source>
        <dbReference type="ARBA" id="ARBA00023186"/>
    </source>
</evidence>
<dbReference type="GO" id="GO:0005507">
    <property type="term" value="F:copper ion binding"/>
    <property type="evidence" value="ECO:0007669"/>
    <property type="project" value="InterPro"/>
</dbReference>
<organism evidence="8 9">
    <name type="scientific">Halalkalibacter akibai (strain ATCC 43226 / DSM 21942 / CIP 109018 / JCM 9157 / 1139)</name>
    <name type="common">Bacillus akibai</name>
    <dbReference type="NCBI Taxonomy" id="1236973"/>
    <lineage>
        <taxon>Bacteria</taxon>
        <taxon>Bacillati</taxon>
        <taxon>Bacillota</taxon>
        <taxon>Bacilli</taxon>
        <taxon>Bacillales</taxon>
        <taxon>Bacillaceae</taxon>
        <taxon>Halalkalibacter</taxon>
    </lineage>
</organism>
<dbReference type="InterPro" id="IPR000428">
    <property type="entry name" value="Cu-bd"/>
</dbReference>
<dbReference type="InterPro" id="IPR017969">
    <property type="entry name" value="Heavy-metal-associated_CS"/>
</dbReference>
<proteinExistence type="predicted"/>
<dbReference type="InterPro" id="IPR006122">
    <property type="entry name" value="HMA_Cu_ion-bd"/>
</dbReference>
<dbReference type="PROSITE" id="PS50846">
    <property type="entry name" value="HMA_2"/>
    <property type="match status" value="1"/>
</dbReference>
<dbReference type="NCBIfam" id="NF033795">
    <property type="entry name" value="chaper_CopZ_Bs"/>
    <property type="match status" value="1"/>
</dbReference>